<evidence type="ECO:0000256" key="11">
    <source>
        <dbReference type="ARBA" id="ARBA00069372"/>
    </source>
</evidence>
<dbReference type="FunFam" id="1.10.1040.10:FF:000001">
    <property type="entry name" value="Glycerol-3-phosphate dehydrogenase [NAD(P)+]"/>
    <property type="match status" value="1"/>
</dbReference>
<name>A0A803FSW2_9GAMM</name>
<feature type="binding site" evidence="13">
    <location>
        <position position="259"/>
    </location>
    <ligand>
        <name>sn-glycerol 3-phosphate</name>
        <dbReference type="ChEBI" id="CHEBI:57597"/>
    </ligand>
</feature>
<dbReference type="EMBL" id="LR217737">
    <property type="protein sequence ID" value="VFP87203.1"/>
    <property type="molecule type" value="Genomic_DNA"/>
</dbReference>
<feature type="binding site" evidence="13">
    <location>
        <position position="139"/>
    </location>
    <ligand>
        <name>sn-glycerol 3-phosphate</name>
        <dbReference type="ChEBI" id="CHEBI:57597"/>
    </ligand>
</feature>
<evidence type="ECO:0000256" key="16">
    <source>
        <dbReference type="PIRSR" id="PIRSR000114-3"/>
    </source>
</evidence>
<evidence type="ECO:0000256" key="14">
    <source>
        <dbReference type="PIRSR" id="PIRSR000114-1"/>
    </source>
</evidence>
<comment type="subcellular location">
    <subcellularLocation>
        <location evidence="13">Cytoplasm</location>
    </subcellularLocation>
</comment>
<dbReference type="NCBIfam" id="NF000942">
    <property type="entry name" value="PRK00094.1-4"/>
    <property type="match status" value="1"/>
</dbReference>
<evidence type="ECO:0000256" key="7">
    <source>
        <dbReference type="ARBA" id="ARBA00023209"/>
    </source>
</evidence>
<keyword evidence="7 13" id="KW-0594">Phospholipid biosynthesis</keyword>
<feature type="domain" description="Glycerol-3-phosphate dehydrogenase NAD-dependent C-terminal" evidence="19">
    <location>
        <begin position="184"/>
        <end position="323"/>
    </location>
</feature>
<dbReference type="UniPathway" id="UPA00940"/>
<evidence type="ECO:0000256" key="10">
    <source>
        <dbReference type="ARBA" id="ARBA00066687"/>
    </source>
</evidence>
<keyword evidence="13" id="KW-0547">Nucleotide-binding</keyword>
<evidence type="ECO:0000313" key="20">
    <source>
        <dbReference type="EMBL" id="VFP87203.1"/>
    </source>
</evidence>
<feature type="binding site" evidence="13">
    <location>
        <position position="110"/>
    </location>
    <ligand>
        <name>NADPH</name>
        <dbReference type="ChEBI" id="CHEBI:57783"/>
    </ligand>
</feature>
<keyword evidence="6 13" id="KW-0443">Lipid metabolism</keyword>
<dbReference type="InterPro" id="IPR006168">
    <property type="entry name" value="G3P_DH_NAD-dep"/>
</dbReference>
<comment type="pathway">
    <text evidence="13">Membrane lipid metabolism; glycerophospholipid metabolism.</text>
</comment>
<proteinExistence type="inferred from homology"/>
<feature type="binding site" evidence="13">
    <location>
        <position position="36"/>
    </location>
    <ligand>
        <name>NADPH</name>
        <dbReference type="ChEBI" id="CHEBI:57783"/>
    </ligand>
</feature>
<dbReference type="InterPro" id="IPR011128">
    <property type="entry name" value="G3P_DH_NAD-dep_N"/>
</dbReference>
<feature type="binding site" evidence="15">
    <location>
        <position position="110"/>
    </location>
    <ligand>
        <name>substrate</name>
    </ligand>
</feature>
<evidence type="ECO:0000256" key="8">
    <source>
        <dbReference type="ARBA" id="ARBA00023264"/>
    </source>
</evidence>
<feature type="binding site" evidence="13">
    <location>
        <position position="285"/>
    </location>
    <ligand>
        <name>NADPH</name>
        <dbReference type="ChEBI" id="CHEBI:57783"/>
    </ligand>
</feature>
<keyword evidence="3 13" id="KW-0521">NADP</keyword>
<comment type="catalytic activity">
    <reaction evidence="13">
        <text>sn-glycerol 3-phosphate + NAD(+) = dihydroxyacetone phosphate + NADH + H(+)</text>
        <dbReference type="Rhea" id="RHEA:11092"/>
        <dbReference type="ChEBI" id="CHEBI:15378"/>
        <dbReference type="ChEBI" id="CHEBI:57540"/>
        <dbReference type="ChEBI" id="CHEBI:57597"/>
        <dbReference type="ChEBI" id="CHEBI:57642"/>
        <dbReference type="ChEBI" id="CHEBI:57945"/>
        <dbReference type="EC" id="1.1.1.94"/>
    </reaction>
</comment>
<accession>A0A803FSW2</accession>
<dbReference type="OrthoDB" id="9812273at2"/>
<feature type="binding site" evidence="13">
    <location>
        <position position="195"/>
    </location>
    <ligand>
        <name>sn-glycerol 3-phosphate</name>
        <dbReference type="ChEBI" id="CHEBI:57597"/>
    </ligand>
</feature>
<evidence type="ECO:0000259" key="18">
    <source>
        <dbReference type="Pfam" id="PF01210"/>
    </source>
</evidence>
<protein>
    <recommendedName>
        <fullName evidence="11 13">Glycerol-3-phosphate dehydrogenase [NAD(P)+]</fullName>
        <ecNumber evidence="10 13">1.1.1.94</ecNumber>
    </recommendedName>
    <alternativeName>
        <fullName evidence="13">NAD(P)(+)-dependent glycerol-3-phosphate dehydrogenase</fullName>
    </alternativeName>
    <alternativeName>
        <fullName evidence="12 13">NAD(P)H-dependent dihydroxyacetone-phosphate reductase</fullName>
    </alternativeName>
</protein>
<keyword evidence="8 13" id="KW-1208">Phospholipid metabolism</keyword>
<dbReference type="InterPro" id="IPR013328">
    <property type="entry name" value="6PGD_dom2"/>
</dbReference>
<dbReference type="SUPFAM" id="SSF48179">
    <property type="entry name" value="6-phosphogluconate dehydrogenase C-terminal domain-like"/>
    <property type="match status" value="1"/>
</dbReference>
<dbReference type="GO" id="GO:0051287">
    <property type="term" value="F:NAD binding"/>
    <property type="evidence" value="ECO:0007669"/>
    <property type="project" value="InterPro"/>
</dbReference>
<dbReference type="PANTHER" id="PTHR11728:SF1">
    <property type="entry name" value="GLYCEROL-3-PHOSPHATE DEHYDROGENASE [NAD(+)] 2, CHLOROPLASTIC"/>
    <property type="match status" value="1"/>
</dbReference>
<dbReference type="InterPro" id="IPR036291">
    <property type="entry name" value="NAD(P)-bd_dom_sf"/>
</dbReference>
<dbReference type="Pfam" id="PF07479">
    <property type="entry name" value="NAD_Gly3P_dh_C"/>
    <property type="match status" value="1"/>
</dbReference>
<feature type="binding site" evidence="16">
    <location>
        <position position="143"/>
    </location>
    <ligand>
        <name>NAD(+)</name>
        <dbReference type="ChEBI" id="CHEBI:57540"/>
    </ligand>
</feature>
<dbReference type="EC" id="1.1.1.94" evidence="10 13"/>
<reference evidence="20 21" key="1">
    <citation type="submission" date="2019-02" db="EMBL/GenBank/DDBJ databases">
        <authorList>
            <person name="Manzano-Marin A."/>
            <person name="Manzano-Marin A."/>
        </authorList>
    </citation>
    <scope>NUCLEOTIDE SEQUENCE [LARGE SCALE GENOMIC DNA]</scope>
    <source>
        <strain evidence="20 21">ErCipiceae</strain>
    </source>
</reference>
<feature type="binding site" evidence="13">
    <location>
        <position position="258"/>
    </location>
    <ligand>
        <name>sn-glycerol 3-phosphate</name>
        <dbReference type="ChEBI" id="CHEBI:57597"/>
    </ligand>
</feature>
<dbReference type="SUPFAM" id="SSF51735">
    <property type="entry name" value="NAD(P)-binding Rossmann-fold domains"/>
    <property type="match status" value="1"/>
</dbReference>
<dbReference type="Gene3D" id="1.10.1040.10">
    <property type="entry name" value="N-(1-d-carboxylethyl)-l-norvaline Dehydrogenase, domain 2"/>
    <property type="match status" value="1"/>
</dbReference>
<evidence type="ECO:0000256" key="13">
    <source>
        <dbReference type="HAMAP-Rule" id="MF_00394"/>
    </source>
</evidence>
<feature type="binding site" evidence="13">
    <location>
        <position position="141"/>
    </location>
    <ligand>
        <name>sn-glycerol 3-phosphate</name>
        <dbReference type="ChEBI" id="CHEBI:57597"/>
    </ligand>
</feature>
<dbReference type="NCBIfam" id="NF000940">
    <property type="entry name" value="PRK00094.1-2"/>
    <property type="match status" value="1"/>
</dbReference>
<comment type="similarity">
    <text evidence="1 13 17">Belongs to the NAD-dependent glycerol-3-phosphate dehydrogenase family.</text>
</comment>
<dbReference type="RefSeq" id="WP_157990767.1">
    <property type="nucleotide sequence ID" value="NZ_LR217737.1"/>
</dbReference>
<dbReference type="Proteomes" id="UP000294289">
    <property type="component" value="Chromosome"/>
</dbReference>
<dbReference type="InterPro" id="IPR006109">
    <property type="entry name" value="G3P_DH_NAD-dep_C"/>
</dbReference>
<feature type="binding site" evidence="15">
    <location>
        <begin position="259"/>
        <end position="260"/>
    </location>
    <ligand>
        <name>substrate</name>
    </ligand>
</feature>
<dbReference type="GO" id="GO:0046474">
    <property type="term" value="P:glycerophospholipid biosynthetic process"/>
    <property type="evidence" value="ECO:0007669"/>
    <property type="project" value="TreeGrafter"/>
</dbReference>
<feature type="binding site" evidence="13">
    <location>
        <position position="259"/>
    </location>
    <ligand>
        <name>NADPH</name>
        <dbReference type="ChEBI" id="CHEBI:57783"/>
    </ligand>
</feature>
<gene>
    <name evidence="13 20" type="primary">gpsA</name>
    <name evidence="20" type="ORF">ERCIPICE3303_050</name>
</gene>
<feature type="domain" description="Glycerol-3-phosphate dehydrogenase NAD-dependent N-terminal" evidence="18">
    <location>
        <begin position="9"/>
        <end position="161"/>
    </location>
</feature>
<feature type="binding site" evidence="16">
    <location>
        <position position="259"/>
    </location>
    <ligand>
        <name>NAD(+)</name>
        <dbReference type="ChEBI" id="CHEBI:57540"/>
    </ligand>
</feature>
<dbReference type="GO" id="GO:0047952">
    <property type="term" value="F:glycerol-3-phosphate dehydrogenase [NAD(P)+] activity"/>
    <property type="evidence" value="ECO:0007669"/>
    <property type="project" value="UniProtKB-UniRule"/>
</dbReference>
<feature type="binding site" evidence="13">
    <location>
        <position position="143"/>
    </location>
    <ligand>
        <name>NADPH</name>
        <dbReference type="ChEBI" id="CHEBI:57783"/>
    </ligand>
</feature>
<evidence type="ECO:0000256" key="15">
    <source>
        <dbReference type="PIRSR" id="PIRSR000114-2"/>
    </source>
</evidence>
<feature type="active site" description="Proton acceptor" evidence="13 14">
    <location>
        <position position="195"/>
    </location>
</feature>
<feature type="binding site" evidence="13">
    <location>
        <position position="110"/>
    </location>
    <ligand>
        <name>sn-glycerol 3-phosphate</name>
        <dbReference type="ChEBI" id="CHEBI:57597"/>
    </ligand>
</feature>
<feature type="binding site" evidence="16">
    <location>
        <begin position="12"/>
        <end position="17"/>
    </location>
    <ligand>
        <name>NAD(+)</name>
        <dbReference type="ChEBI" id="CHEBI:57540"/>
    </ligand>
</feature>
<feature type="binding site" evidence="13">
    <location>
        <position position="283"/>
    </location>
    <ligand>
        <name>NADPH</name>
        <dbReference type="ChEBI" id="CHEBI:57783"/>
    </ligand>
</feature>
<dbReference type="PROSITE" id="PS00957">
    <property type="entry name" value="NAD_G3PDH"/>
    <property type="match status" value="1"/>
</dbReference>
<sequence length="349" mass="38089">MHNSNAVMSIIGSGCYGTALAITLARKGNTVLLWGRNRSHQDQLQLNRSHHNILPNTPFPSTLIIENDLKKTIEGSRNLLLVVPSHAFGEVLCYIKPHLRSDSRLAWATKGLEKKTGRLLQEVAHEILGDHIPLAVISGPTFAKEMAEGMPTAITLAATDSVFATELQQILHCGANLRVYKNTDLIGVQLGGAIKNIIAIGAGISDGIGFGANTRTALITRGLAEMGRMGTALNANPSTFTGMAGLGDLVLTCTDNQSRNRRFGIMIGTGKSVQNAIQSIGQLIEGWYTTKEVKKLALRYNVEMPITEQIYQILYCGKNVKEAAYCLLQRQKKNEYHNKSDKDDSIYNS</sequence>
<dbReference type="FunFam" id="3.40.50.720:FF:000019">
    <property type="entry name" value="Glycerol-3-phosphate dehydrogenase [NAD(P)+]"/>
    <property type="match status" value="1"/>
</dbReference>
<keyword evidence="13" id="KW-0963">Cytoplasm</keyword>
<comment type="catalytic activity">
    <reaction evidence="9">
        <text>sn-glycerol 3-phosphate + NADP(+) = dihydroxyacetone phosphate + NADPH + H(+)</text>
        <dbReference type="Rhea" id="RHEA:11096"/>
        <dbReference type="ChEBI" id="CHEBI:15378"/>
        <dbReference type="ChEBI" id="CHEBI:57597"/>
        <dbReference type="ChEBI" id="CHEBI:57642"/>
        <dbReference type="ChEBI" id="CHEBI:57783"/>
        <dbReference type="ChEBI" id="CHEBI:58349"/>
        <dbReference type="EC" id="1.1.1.94"/>
    </reaction>
    <physiologicalReaction direction="right-to-left" evidence="9">
        <dbReference type="Rhea" id="RHEA:11098"/>
    </physiologicalReaction>
</comment>
<dbReference type="GO" id="GO:0005975">
    <property type="term" value="P:carbohydrate metabolic process"/>
    <property type="evidence" value="ECO:0007669"/>
    <property type="project" value="InterPro"/>
</dbReference>
<dbReference type="HAMAP" id="MF_00394">
    <property type="entry name" value="NAD_Glyc3P_dehydrog"/>
    <property type="match status" value="1"/>
</dbReference>
<comment type="caution">
    <text evidence="13">Lacks conserved residue(s) required for the propagation of feature annotation.</text>
</comment>
<feature type="binding site" evidence="13">
    <location>
        <position position="16"/>
    </location>
    <ligand>
        <name>NADPH</name>
        <dbReference type="ChEBI" id="CHEBI:57783"/>
    </ligand>
</feature>
<evidence type="ECO:0000256" key="4">
    <source>
        <dbReference type="ARBA" id="ARBA00023002"/>
    </source>
</evidence>
<evidence type="ECO:0000313" key="21">
    <source>
        <dbReference type="Proteomes" id="UP000294289"/>
    </source>
</evidence>
<feature type="binding site" evidence="13">
    <location>
        <position position="260"/>
    </location>
    <ligand>
        <name>sn-glycerol 3-phosphate</name>
        <dbReference type="ChEBI" id="CHEBI:57597"/>
    </ligand>
</feature>
<keyword evidence="4 13" id="KW-0560">Oxidoreductase</keyword>
<dbReference type="GO" id="GO:0046168">
    <property type="term" value="P:glycerol-3-phosphate catabolic process"/>
    <property type="evidence" value="ECO:0007669"/>
    <property type="project" value="InterPro"/>
</dbReference>
<evidence type="ECO:0000256" key="9">
    <source>
        <dbReference type="ARBA" id="ARBA00052716"/>
    </source>
</evidence>
<keyword evidence="2 13" id="KW-0444">Lipid biosynthesis</keyword>
<keyword evidence="5 13" id="KW-0520">NAD</keyword>
<dbReference type="PANTHER" id="PTHR11728">
    <property type="entry name" value="GLYCEROL-3-PHOSPHATE DEHYDROGENASE"/>
    <property type="match status" value="1"/>
</dbReference>
<dbReference type="Pfam" id="PF01210">
    <property type="entry name" value="NAD_Gly3P_dh_N"/>
    <property type="match status" value="1"/>
</dbReference>
<evidence type="ECO:0000256" key="2">
    <source>
        <dbReference type="ARBA" id="ARBA00022516"/>
    </source>
</evidence>
<dbReference type="Gene3D" id="3.40.50.720">
    <property type="entry name" value="NAD(P)-binding Rossmann-like Domain"/>
    <property type="match status" value="1"/>
</dbReference>
<evidence type="ECO:0000256" key="3">
    <source>
        <dbReference type="ARBA" id="ARBA00022857"/>
    </source>
</evidence>
<organism evidence="20 21">
    <name type="scientific">Candidatus Erwinia haradaeae</name>
    <dbReference type="NCBI Taxonomy" id="1922217"/>
    <lineage>
        <taxon>Bacteria</taxon>
        <taxon>Pseudomonadati</taxon>
        <taxon>Pseudomonadota</taxon>
        <taxon>Gammaproteobacteria</taxon>
        <taxon>Enterobacterales</taxon>
        <taxon>Erwiniaceae</taxon>
        <taxon>Erwinia</taxon>
    </lineage>
</organism>
<evidence type="ECO:0000256" key="6">
    <source>
        <dbReference type="ARBA" id="ARBA00023098"/>
    </source>
</evidence>
<dbReference type="PRINTS" id="PR00077">
    <property type="entry name" value="GPDHDRGNASE"/>
</dbReference>
<dbReference type="PIRSF" id="PIRSF000114">
    <property type="entry name" value="Glycerol-3-P_dh"/>
    <property type="match status" value="1"/>
</dbReference>
<evidence type="ECO:0000256" key="5">
    <source>
        <dbReference type="ARBA" id="ARBA00023027"/>
    </source>
</evidence>
<evidence type="ECO:0000256" key="12">
    <source>
        <dbReference type="ARBA" id="ARBA00080511"/>
    </source>
</evidence>
<comment type="function">
    <text evidence="13">Catalyzes the reduction of the glycolytic intermediate dihydroxyacetone phosphate (DHAP) to sn-glycerol 3-phosphate (G3P), the key precursor for phospholipid synthesis.</text>
</comment>
<evidence type="ECO:0000256" key="1">
    <source>
        <dbReference type="ARBA" id="ARBA00011009"/>
    </source>
</evidence>
<evidence type="ECO:0000256" key="17">
    <source>
        <dbReference type="RuleBase" id="RU000437"/>
    </source>
</evidence>
<dbReference type="GO" id="GO:0046167">
    <property type="term" value="P:glycerol-3-phosphate biosynthetic process"/>
    <property type="evidence" value="ECO:0007669"/>
    <property type="project" value="UniProtKB-UniRule"/>
</dbReference>
<feature type="binding site" evidence="13">
    <location>
        <position position="248"/>
    </location>
    <ligand>
        <name>sn-glycerol 3-phosphate</name>
        <dbReference type="ChEBI" id="CHEBI:57597"/>
    </ligand>
</feature>
<dbReference type="InterPro" id="IPR008927">
    <property type="entry name" value="6-PGluconate_DH-like_C_sf"/>
</dbReference>
<dbReference type="AlphaFoldDB" id="A0A803FSW2"/>
<dbReference type="NCBIfam" id="NF000939">
    <property type="entry name" value="PRK00094.1-1"/>
    <property type="match status" value="1"/>
</dbReference>
<evidence type="ECO:0000259" key="19">
    <source>
        <dbReference type="Pfam" id="PF07479"/>
    </source>
</evidence>
<dbReference type="GO" id="GO:0005829">
    <property type="term" value="C:cytosol"/>
    <property type="evidence" value="ECO:0007669"/>
    <property type="project" value="TreeGrafter"/>
</dbReference>